<dbReference type="RefSeq" id="XP_024724085.1">
    <property type="nucleotide sequence ID" value="XM_024862324.1"/>
</dbReference>
<keyword evidence="4 7" id="KW-0808">Transferase</keyword>
<dbReference type="InParanoid" id="A0A2T3BAZ2"/>
<keyword evidence="2" id="KW-1003">Cell membrane</keyword>
<feature type="transmembrane region" description="Helical" evidence="6">
    <location>
        <begin position="14"/>
        <end position="31"/>
    </location>
</feature>
<evidence type="ECO:0000256" key="5">
    <source>
        <dbReference type="ARBA" id="ARBA00023136"/>
    </source>
</evidence>
<keyword evidence="3" id="KW-0328">Glycosyltransferase</keyword>
<sequence length="589" mass="66684">MITRPVLPSWPKQALNAVLCVLCFTAIFLYFRRWVYLFPITFESVWQISLAEVNRRKNIRRVRLLEQARELADEENGMGEKNAPVRHLASVVGYREEPNLFRKCLQSYRGSPGLEIMVVGIDGDHDGDMEMVAIAEQVFPETLVKIHIEEPYGPLAVRLSRDYVEQSLLDKKVAETGRRVSWDDPDSIPKDLLEESRKYALRMVFEKATKTLQEHGVLRVPGKDSLRAICLYQPHRCKKDIMFTNMIFCLALGHENDIEFLWTSDSDTWVYPETLCQTIGCMSTDPLIGGSCSALSIHNGEESVIAALGSAAYWTELAITRGQTGAVDAVDCQPGPCAAFRLSALEPILLGWYTQTSIGIKTVVNEDRHLTTNLLLNGWKVTFNTETLASTDTPTTLLRWLLQQIRWARATHIETFQYPKVYSIHGPILFVTAMRRFYGPLIIGIFTIRYVLTGCTVHAYSLTDLVGRIILCTGYNMMYNKKNVNGIGYLICSQIFYQLPLPGIMFWSVVTVLEGGWGTRMRNQSETQKGRRAGLEHLWSTTAVVIWMGFVAAALTRWVAYRLAPGIMVELMILSSLAVVINLFYVLLR</sequence>
<feature type="transmembrane region" description="Helical" evidence="6">
    <location>
        <begin position="538"/>
        <end position="560"/>
    </location>
</feature>
<evidence type="ECO:0000313" key="7">
    <source>
        <dbReference type="EMBL" id="PSS25486.1"/>
    </source>
</evidence>
<dbReference type="GO" id="GO:0085029">
    <property type="term" value="P:extracellular matrix assembly"/>
    <property type="evidence" value="ECO:0007669"/>
    <property type="project" value="TreeGrafter"/>
</dbReference>
<dbReference type="EMBL" id="KZ679007">
    <property type="protein sequence ID" value="PSS25486.1"/>
    <property type="molecule type" value="Genomic_DNA"/>
</dbReference>
<dbReference type="SUPFAM" id="SSF53448">
    <property type="entry name" value="Nucleotide-diphospho-sugar transferases"/>
    <property type="match status" value="1"/>
</dbReference>
<protein>
    <submittedName>
        <fullName evidence="7">Glycosyltransferase family 2 protein</fullName>
    </submittedName>
</protein>
<organism evidence="7 8">
    <name type="scientific">Amorphotheca resinae ATCC 22711</name>
    <dbReference type="NCBI Taxonomy" id="857342"/>
    <lineage>
        <taxon>Eukaryota</taxon>
        <taxon>Fungi</taxon>
        <taxon>Dikarya</taxon>
        <taxon>Ascomycota</taxon>
        <taxon>Pezizomycotina</taxon>
        <taxon>Leotiomycetes</taxon>
        <taxon>Helotiales</taxon>
        <taxon>Amorphothecaceae</taxon>
        <taxon>Amorphotheca</taxon>
    </lineage>
</organism>
<evidence type="ECO:0000256" key="6">
    <source>
        <dbReference type="SAM" id="Phobius"/>
    </source>
</evidence>
<dbReference type="PANTHER" id="PTHR22913">
    <property type="entry name" value="HYALURONAN SYNTHASE"/>
    <property type="match status" value="1"/>
</dbReference>
<evidence type="ECO:0000256" key="3">
    <source>
        <dbReference type="ARBA" id="ARBA00022676"/>
    </source>
</evidence>
<dbReference type="GO" id="GO:0005886">
    <property type="term" value="C:plasma membrane"/>
    <property type="evidence" value="ECO:0007669"/>
    <property type="project" value="UniProtKB-SubCell"/>
</dbReference>
<reference evidence="7 8" key="1">
    <citation type="journal article" date="2018" name="New Phytol.">
        <title>Comparative genomics and transcriptomics depict ericoid mycorrhizal fungi as versatile saprotrophs and plant mutualists.</title>
        <authorList>
            <person name="Martino E."/>
            <person name="Morin E."/>
            <person name="Grelet G.A."/>
            <person name="Kuo A."/>
            <person name="Kohler A."/>
            <person name="Daghino S."/>
            <person name="Barry K.W."/>
            <person name="Cichocki N."/>
            <person name="Clum A."/>
            <person name="Dockter R.B."/>
            <person name="Hainaut M."/>
            <person name="Kuo R.C."/>
            <person name="LaButti K."/>
            <person name="Lindahl B.D."/>
            <person name="Lindquist E.A."/>
            <person name="Lipzen A."/>
            <person name="Khouja H.R."/>
            <person name="Magnuson J."/>
            <person name="Murat C."/>
            <person name="Ohm R.A."/>
            <person name="Singer S.W."/>
            <person name="Spatafora J.W."/>
            <person name="Wang M."/>
            <person name="Veneault-Fourrey C."/>
            <person name="Henrissat B."/>
            <person name="Grigoriev I.V."/>
            <person name="Martin F.M."/>
            <person name="Perotto S."/>
        </authorList>
    </citation>
    <scope>NUCLEOTIDE SEQUENCE [LARGE SCALE GENOMIC DNA]</scope>
    <source>
        <strain evidence="7 8">ATCC 22711</strain>
    </source>
</reference>
<dbReference type="Pfam" id="PF03142">
    <property type="entry name" value="Chitin_synth_2"/>
    <property type="match status" value="1"/>
</dbReference>
<keyword evidence="5 6" id="KW-0472">Membrane</keyword>
<evidence type="ECO:0000313" key="8">
    <source>
        <dbReference type="Proteomes" id="UP000241818"/>
    </source>
</evidence>
<accession>A0A2T3BAZ2</accession>
<feature type="transmembrane region" description="Helical" evidence="6">
    <location>
        <begin position="566"/>
        <end position="588"/>
    </location>
</feature>
<dbReference type="Gene3D" id="3.90.550.10">
    <property type="entry name" value="Spore Coat Polysaccharide Biosynthesis Protein SpsA, Chain A"/>
    <property type="match status" value="1"/>
</dbReference>
<dbReference type="GeneID" id="36570405"/>
<dbReference type="PANTHER" id="PTHR22913:SF12">
    <property type="entry name" value="MANNURONAN SYNTHASE"/>
    <property type="match status" value="1"/>
</dbReference>
<dbReference type="GO" id="GO:0050501">
    <property type="term" value="F:hyaluronan synthase activity"/>
    <property type="evidence" value="ECO:0007669"/>
    <property type="project" value="TreeGrafter"/>
</dbReference>
<proteinExistence type="predicted"/>
<dbReference type="GO" id="GO:0030213">
    <property type="term" value="P:hyaluronan biosynthetic process"/>
    <property type="evidence" value="ECO:0007669"/>
    <property type="project" value="TreeGrafter"/>
</dbReference>
<dbReference type="InterPro" id="IPR029044">
    <property type="entry name" value="Nucleotide-diphossugar_trans"/>
</dbReference>
<feature type="transmembrane region" description="Helical" evidence="6">
    <location>
        <begin position="437"/>
        <end position="460"/>
    </location>
</feature>
<keyword evidence="6" id="KW-0812">Transmembrane</keyword>
<evidence type="ECO:0000256" key="4">
    <source>
        <dbReference type="ARBA" id="ARBA00022679"/>
    </source>
</evidence>
<gene>
    <name evidence="7" type="ORF">M430DRAFT_133949</name>
</gene>
<evidence type="ECO:0000256" key="2">
    <source>
        <dbReference type="ARBA" id="ARBA00022475"/>
    </source>
</evidence>
<keyword evidence="6" id="KW-1133">Transmembrane helix</keyword>
<evidence type="ECO:0000256" key="1">
    <source>
        <dbReference type="ARBA" id="ARBA00004236"/>
    </source>
</evidence>
<dbReference type="OrthoDB" id="9876900at2759"/>
<comment type="subcellular location">
    <subcellularLocation>
        <location evidence="1">Cell membrane</location>
    </subcellularLocation>
</comment>
<keyword evidence="8" id="KW-1185">Reference proteome</keyword>
<feature type="transmembrane region" description="Helical" evidence="6">
    <location>
        <begin position="495"/>
        <end position="517"/>
    </location>
</feature>
<dbReference type="Proteomes" id="UP000241818">
    <property type="component" value="Unassembled WGS sequence"/>
</dbReference>
<dbReference type="AlphaFoldDB" id="A0A2T3BAZ2"/>
<name>A0A2T3BAZ2_AMORE</name>
<dbReference type="STRING" id="857342.A0A2T3BAZ2"/>